<name>A0A1X7PF46_9HYPH</name>
<proteinExistence type="predicted"/>
<sequence>MTEGETDSRPNEERPAPKIRLFGREIALPRSRLPRLLLGGGLVLGGTVGFLPVLGFWMIPLGLFVLAHDSPSIRRFNRRSGVWLRRKLQKKG</sequence>
<accession>A0A1X7PF46</accession>
<feature type="transmembrane region" description="Helical" evidence="1">
    <location>
        <begin position="42"/>
        <end position="66"/>
    </location>
</feature>
<organism evidence="2 3">
    <name type="scientific">Mesorhizobium australicum</name>
    <dbReference type="NCBI Taxonomy" id="536018"/>
    <lineage>
        <taxon>Bacteria</taxon>
        <taxon>Pseudomonadati</taxon>
        <taxon>Pseudomonadota</taxon>
        <taxon>Alphaproteobacteria</taxon>
        <taxon>Hyphomicrobiales</taxon>
        <taxon>Phyllobacteriaceae</taxon>
        <taxon>Mesorhizobium</taxon>
    </lineage>
</organism>
<dbReference type="EMBL" id="FXBL01000004">
    <property type="protein sequence ID" value="SMH49092.1"/>
    <property type="molecule type" value="Genomic_DNA"/>
</dbReference>
<protein>
    <recommendedName>
        <fullName evidence="4">Transmembrane protein (PGPGW)</fullName>
    </recommendedName>
</protein>
<dbReference type="Proteomes" id="UP000193083">
    <property type="component" value="Unassembled WGS sequence"/>
</dbReference>
<gene>
    <name evidence="2" type="ORF">SAMN02982922_3847</name>
</gene>
<keyword evidence="1" id="KW-0472">Membrane</keyword>
<evidence type="ECO:0000256" key="1">
    <source>
        <dbReference type="SAM" id="Phobius"/>
    </source>
</evidence>
<dbReference type="AlphaFoldDB" id="A0A1X7PF46"/>
<keyword evidence="3" id="KW-1185">Reference proteome</keyword>
<reference evidence="2 3" key="1">
    <citation type="submission" date="2017-04" db="EMBL/GenBank/DDBJ databases">
        <authorList>
            <person name="Afonso C.L."/>
            <person name="Miller P.J."/>
            <person name="Scott M.A."/>
            <person name="Spackman E."/>
            <person name="Goraichik I."/>
            <person name="Dimitrov K.M."/>
            <person name="Suarez D.L."/>
            <person name="Swayne D.E."/>
        </authorList>
    </citation>
    <scope>NUCLEOTIDE SEQUENCE [LARGE SCALE GENOMIC DNA]</scope>
    <source>
        <strain evidence="2 3">B5P</strain>
    </source>
</reference>
<evidence type="ECO:0008006" key="4">
    <source>
        <dbReference type="Google" id="ProtNLM"/>
    </source>
</evidence>
<dbReference type="RefSeq" id="WP_176247558.1">
    <property type="nucleotide sequence ID" value="NZ_FXBL01000004.1"/>
</dbReference>
<keyword evidence="1" id="KW-0812">Transmembrane</keyword>
<evidence type="ECO:0000313" key="2">
    <source>
        <dbReference type="EMBL" id="SMH49092.1"/>
    </source>
</evidence>
<keyword evidence="1" id="KW-1133">Transmembrane helix</keyword>
<evidence type="ECO:0000313" key="3">
    <source>
        <dbReference type="Proteomes" id="UP000193083"/>
    </source>
</evidence>